<feature type="transmembrane region" description="Helical" evidence="6">
    <location>
        <begin position="26"/>
        <end position="44"/>
    </location>
</feature>
<organism evidence="8">
    <name type="scientific">Caenorhabditis remanei</name>
    <name type="common">Caenorhabditis vulgaris</name>
    <dbReference type="NCBI Taxonomy" id="31234"/>
    <lineage>
        <taxon>Eukaryota</taxon>
        <taxon>Metazoa</taxon>
        <taxon>Ecdysozoa</taxon>
        <taxon>Nematoda</taxon>
        <taxon>Chromadorea</taxon>
        <taxon>Rhabditida</taxon>
        <taxon>Rhabditina</taxon>
        <taxon>Rhabditomorpha</taxon>
        <taxon>Rhabditoidea</taxon>
        <taxon>Rhabditidae</taxon>
        <taxon>Peloderinae</taxon>
        <taxon>Caenorhabditis</taxon>
    </lineage>
</organism>
<evidence type="ECO:0000256" key="2">
    <source>
        <dbReference type="ARBA" id="ARBA00006860"/>
    </source>
</evidence>
<feature type="transmembrane region" description="Helical" evidence="6">
    <location>
        <begin position="255"/>
        <end position="273"/>
    </location>
</feature>
<keyword evidence="3 6" id="KW-0812">Transmembrane</keyword>
<sequence>MVEINQTKCDLAAQIVYHPVYRISQFWTLSVSLLAVPSLLYFLIKRILLLPFHGNLKCLLATYFVCIFLYALILSFDFVSFQTGYPNFSFFFQTYHCIVPFFVTSSCSLIINETLYKYGHVTSLFLLTTPMLLPIGFSIERFVAIGMAYEYEKVRTLMGPILSFILVTPNFIVFYFIFRNETFTDSFISFLVLPNTSAVSFNNYLWYLLYAKLGNFCCNCVLLIVHKRFKTRFLLKQTSLSVRYAMEEISQSSKFTLILTFTHLIFFGAYTIGSILVRTLGEPFFGSSLNYSVARGVNCAVPTYNLLIAFIGFTSLHHLNARRQSKVLTTVKIRSRGHEGAKNYDNAIMKQWNSSPRRF</sequence>
<dbReference type="GO" id="GO:0007606">
    <property type="term" value="P:sensory perception of chemical stimulus"/>
    <property type="evidence" value="ECO:0007669"/>
    <property type="project" value="InterPro"/>
</dbReference>
<name>E3M4G3_CAERE</name>
<evidence type="ECO:0000313" key="7">
    <source>
        <dbReference type="EMBL" id="EFO91363.1"/>
    </source>
</evidence>
<dbReference type="PANTHER" id="PTHR31216">
    <property type="entry name" value="SERPENTINE RECEPTOR CLASS BETA-1-RELATED-RELATED"/>
    <property type="match status" value="1"/>
</dbReference>
<accession>E3M4G3</accession>
<evidence type="ECO:0000256" key="6">
    <source>
        <dbReference type="SAM" id="Phobius"/>
    </source>
</evidence>
<evidence type="ECO:0000313" key="8">
    <source>
        <dbReference type="Proteomes" id="UP000008281"/>
    </source>
</evidence>
<feature type="transmembrane region" description="Helical" evidence="6">
    <location>
        <begin position="207"/>
        <end position="225"/>
    </location>
</feature>
<protein>
    <submittedName>
        <fullName evidence="7">CRE-SRB-5 protein</fullName>
    </submittedName>
</protein>
<feature type="transmembrane region" description="Helical" evidence="6">
    <location>
        <begin position="56"/>
        <end position="76"/>
    </location>
</feature>
<dbReference type="Pfam" id="PF02175">
    <property type="entry name" value="7TM_GPCR_Srb"/>
    <property type="match status" value="1"/>
</dbReference>
<comment type="subcellular location">
    <subcellularLocation>
        <location evidence="1">Membrane</location>
        <topology evidence="1">Multi-pass membrane protein</topology>
    </subcellularLocation>
</comment>
<evidence type="ECO:0000256" key="4">
    <source>
        <dbReference type="ARBA" id="ARBA00022989"/>
    </source>
</evidence>
<keyword evidence="4 6" id="KW-1133">Transmembrane helix</keyword>
<keyword evidence="5 6" id="KW-0472">Membrane</keyword>
<dbReference type="OrthoDB" id="5836746at2759"/>
<dbReference type="EMBL" id="DS268424">
    <property type="protein sequence ID" value="EFO91363.1"/>
    <property type="molecule type" value="Genomic_DNA"/>
</dbReference>
<dbReference type="STRING" id="31234.E3M4G3"/>
<feature type="transmembrane region" description="Helical" evidence="6">
    <location>
        <begin position="88"/>
        <end position="111"/>
    </location>
</feature>
<evidence type="ECO:0000256" key="1">
    <source>
        <dbReference type="ARBA" id="ARBA00004141"/>
    </source>
</evidence>
<gene>
    <name evidence="7" type="primary">Cre-srb-5</name>
    <name evidence="7" type="ORF">CRE_11914</name>
</gene>
<dbReference type="InterPro" id="IPR002184">
    <property type="entry name" value="7TM_GPCR_serpentine_rcpt_Srb"/>
</dbReference>
<feature type="transmembrane region" description="Helical" evidence="6">
    <location>
        <begin position="118"/>
        <end position="137"/>
    </location>
</feature>
<feature type="transmembrane region" description="Helical" evidence="6">
    <location>
        <begin position="157"/>
        <end position="178"/>
    </location>
</feature>
<proteinExistence type="inferred from homology"/>
<keyword evidence="8" id="KW-1185">Reference proteome</keyword>
<dbReference type="PRINTS" id="PR00699">
    <property type="entry name" value="TMPROTEINSRB"/>
</dbReference>
<dbReference type="OMA" id="HCIVPFF"/>
<feature type="transmembrane region" description="Helical" evidence="6">
    <location>
        <begin position="293"/>
        <end position="316"/>
    </location>
</feature>
<evidence type="ECO:0000256" key="3">
    <source>
        <dbReference type="ARBA" id="ARBA00022692"/>
    </source>
</evidence>
<reference evidence="7" key="1">
    <citation type="submission" date="2007-07" db="EMBL/GenBank/DDBJ databases">
        <title>PCAP assembly of the Caenorhabditis remanei genome.</title>
        <authorList>
            <consortium name="The Caenorhabditis remanei Sequencing Consortium"/>
            <person name="Wilson R.K."/>
        </authorList>
    </citation>
    <scope>NUCLEOTIDE SEQUENCE [LARGE SCALE GENOMIC DNA]</scope>
    <source>
        <strain evidence="7">PB4641</strain>
    </source>
</reference>
<dbReference type="eggNOG" id="ENOG502SXP2">
    <property type="taxonomic scope" value="Eukaryota"/>
</dbReference>
<dbReference type="InParanoid" id="E3M4G3"/>
<dbReference type="GO" id="GO:0004888">
    <property type="term" value="F:transmembrane signaling receptor activity"/>
    <property type="evidence" value="ECO:0007669"/>
    <property type="project" value="InterPro"/>
</dbReference>
<comment type="similarity">
    <text evidence="2">Belongs to the nematode receptor-like protein srb family.</text>
</comment>
<dbReference type="PANTHER" id="PTHR31216:SF7">
    <property type="entry name" value="SERPENTINE RECEPTOR CLASS BETA-5"/>
    <property type="match status" value="1"/>
</dbReference>
<dbReference type="FunCoup" id="E3M4G3">
    <property type="interactions" value="1"/>
</dbReference>
<dbReference type="AlphaFoldDB" id="E3M4G3"/>
<evidence type="ECO:0000256" key="5">
    <source>
        <dbReference type="ARBA" id="ARBA00023136"/>
    </source>
</evidence>
<dbReference type="GO" id="GO:0016020">
    <property type="term" value="C:membrane"/>
    <property type="evidence" value="ECO:0007669"/>
    <property type="project" value="UniProtKB-SubCell"/>
</dbReference>
<dbReference type="HOGENOM" id="CLU_045882_1_0_1"/>
<dbReference type="Proteomes" id="UP000008281">
    <property type="component" value="Unassembled WGS sequence"/>
</dbReference>